<name>G9MXQ7_HYPVG</name>
<dbReference type="PANTHER" id="PTHR47718">
    <property type="entry name" value="OS01G0519700 PROTEIN"/>
    <property type="match status" value="1"/>
</dbReference>
<sequence>MDELFGRQFQSVDEARAVIDALAQPLGYNFVKHRVRPNSIEFRCSKGRTYKSQRSDDIPAARRRETSSQMTGCPYRLVVGRQHALSPWVIRRSRSDSANEHNHPMFPSAAHSRYRGMAIEKRMENIMSLYNSGLKPIQILAQLQSENNPDLEGLTRHDIYNAIRKHRQQEELDGLTGKT</sequence>
<protein>
    <recommendedName>
        <fullName evidence="3">FAR1 domain-containing protein</fullName>
    </recommendedName>
</protein>
<dbReference type="STRING" id="413071.G9MXQ7"/>
<dbReference type="AlphaFoldDB" id="G9MXQ7"/>
<dbReference type="HOGENOM" id="CLU_1503648_0_0_1"/>
<organism evidence="1 2">
    <name type="scientific">Hypocrea virens (strain Gv29-8 / FGSC 10586)</name>
    <name type="common">Gliocladium virens</name>
    <name type="synonym">Trichoderma virens</name>
    <dbReference type="NCBI Taxonomy" id="413071"/>
    <lineage>
        <taxon>Eukaryota</taxon>
        <taxon>Fungi</taxon>
        <taxon>Dikarya</taxon>
        <taxon>Ascomycota</taxon>
        <taxon>Pezizomycotina</taxon>
        <taxon>Sordariomycetes</taxon>
        <taxon>Hypocreomycetidae</taxon>
        <taxon>Hypocreales</taxon>
        <taxon>Hypocreaceae</taxon>
        <taxon>Trichoderma</taxon>
    </lineage>
</organism>
<gene>
    <name evidence="1" type="ORF">TRIVIDRAFT_223638</name>
</gene>
<dbReference type="VEuPathDB" id="FungiDB:TRIVIDRAFT_223638"/>
<reference evidence="1 2" key="1">
    <citation type="journal article" date="2011" name="Genome Biol.">
        <title>Comparative genome sequence analysis underscores mycoparasitism as the ancestral life style of Trichoderma.</title>
        <authorList>
            <person name="Kubicek C.P."/>
            <person name="Herrera-Estrella A."/>
            <person name="Seidl-Seiboth V."/>
            <person name="Martinez D.A."/>
            <person name="Druzhinina I.S."/>
            <person name="Thon M."/>
            <person name="Zeilinger S."/>
            <person name="Casas-Flores S."/>
            <person name="Horwitz B.A."/>
            <person name="Mukherjee P.K."/>
            <person name="Mukherjee M."/>
            <person name="Kredics L."/>
            <person name="Alcaraz L.D."/>
            <person name="Aerts A."/>
            <person name="Antal Z."/>
            <person name="Atanasova L."/>
            <person name="Cervantes-Badillo M.G."/>
            <person name="Challacombe J."/>
            <person name="Chertkov O."/>
            <person name="McCluskey K."/>
            <person name="Coulpier F."/>
            <person name="Deshpande N."/>
            <person name="von Doehren H."/>
            <person name="Ebbole D.J."/>
            <person name="Esquivel-Naranjo E.U."/>
            <person name="Fekete E."/>
            <person name="Flipphi M."/>
            <person name="Glaser F."/>
            <person name="Gomez-Rodriguez E.Y."/>
            <person name="Gruber S."/>
            <person name="Han C."/>
            <person name="Henrissat B."/>
            <person name="Hermosa R."/>
            <person name="Hernandez-Onate M."/>
            <person name="Karaffa L."/>
            <person name="Kosti I."/>
            <person name="Le Crom S."/>
            <person name="Lindquist E."/>
            <person name="Lucas S."/>
            <person name="Luebeck M."/>
            <person name="Luebeck P.S."/>
            <person name="Margeot A."/>
            <person name="Metz B."/>
            <person name="Misra M."/>
            <person name="Nevalainen H."/>
            <person name="Omann M."/>
            <person name="Packer N."/>
            <person name="Perrone G."/>
            <person name="Uresti-Rivera E.E."/>
            <person name="Salamov A."/>
            <person name="Schmoll M."/>
            <person name="Seiboth B."/>
            <person name="Shapiro H."/>
            <person name="Sukno S."/>
            <person name="Tamayo-Ramos J.A."/>
            <person name="Tisch D."/>
            <person name="Wiest A."/>
            <person name="Wilkinson H.H."/>
            <person name="Zhang M."/>
            <person name="Coutinho P.M."/>
            <person name="Kenerley C.M."/>
            <person name="Monte E."/>
            <person name="Baker S.E."/>
            <person name="Grigoriev I.V."/>
        </authorList>
    </citation>
    <scope>NUCLEOTIDE SEQUENCE [LARGE SCALE GENOMIC DNA]</scope>
    <source>
        <strain evidence="2">Gv29-8 / FGSC 10586</strain>
    </source>
</reference>
<evidence type="ECO:0000313" key="2">
    <source>
        <dbReference type="Proteomes" id="UP000007115"/>
    </source>
</evidence>
<evidence type="ECO:0008006" key="3">
    <source>
        <dbReference type="Google" id="ProtNLM"/>
    </source>
</evidence>
<accession>G9MXQ7</accession>
<dbReference type="PANTHER" id="PTHR47718:SF3">
    <property type="entry name" value="PROTEIN FAR1-RELATED SEQUENCE 5-LIKE"/>
    <property type="match status" value="1"/>
</dbReference>
<dbReference type="RefSeq" id="XP_013954863.1">
    <property type="nucleotide sequence ID" value="XM_014099388.1"/>
</dbReference>
<dbReference type="OMA" id="SSQMTGC"/>
<proteinExistence type="predicted"/>
<comment type="caution">
    <text evidence="1">The sequence shown here is derived from an EMBL/GenBank/DDBJ whole genome shotgun (WGS) entry which is preliminary data.</text>
</comment>
<dbReference type="OrthoDB" id="5151057at2759"/>
<dbReference type="GeneID" id="25791788"/>
<dbReference type="eggNOG" id="ENOG502S9FG">
    <property type="taxonomic scope" value="Eukaryota"/>
</dbReference>
<dbReference type="Proteomes" id="UP000007115">
    <property type="component" value="Unassembled WGS sequence"/>
</dbReference>
<keyword evidence="2" id="KW-1185">Reference proteome</keyword>
<dbReference type="InParanoid" id="G9MXQ7"/>
<dbReference type="EMBL" id="ABDF02000078">
    <property type="protein sequence ID" value="EHK20668.1"/>
    <property type="molecule type" value="Genomic_DNA"/>
</dbReference>
<evidence type="ECO:0000313" key="1">
    <source>
        <dbReference type="EMBL" id="EHK20668.1"/>
    </source>
</evidence>